<sequence>MSCSFLSSKLSLGGEYAKYRSMLRVRKAEHFHVLFSILLLMMITSKVEGGQCIWHGECGNQGRSSNVNCAYNGSATLLPAAATDMLRQACPELLAEYGSGPVETCCDAEQVLGLSNSLNLMKMLLARCPACMRNIRIPFCYMTCSPTHSSFLKPTQYSPANFKHKPDTQMVTAIDFYISRGFVEEIYSSCKDVVNPSTNGRVMEMFCGKWGAAQCSGERLFDYLGDYEHNEHTPLGIRYVYTDPGDLLPPGVEPLQHQAQHCSAQLESSLACTCADCERSCPVIPERWEDGSGTPWLMFGYDGLAVAMCLTAILCSAVFLVLFAYCHKRNKKYKAVMVERSLRNHEEFRSAVASRLAQMNHNKPQFSGEDENALLNGRPVEELPECVTREELTLSDRLSSWTQSAVDTLFQKWGTFCCSNPWKVMVLGAALAGALCVGIMYLDMTTDPVELWASPTSKSRLEKDYYDTNFEPFYRTAQIFIRPVGYESFEHNNLTFGPVFNKSFLREVLRLQDHIQYKLEGKMEGMVEPSKLDNICNKPLAPDNINCNIQSVLNYWQNDESKLDSSDVPMHALKCINNRYFPECLGTYGGPVLPHVALGGFLAPQQALSDDPDYLAADTLVITFLIDNFYNKTKLLPALAWEKSFNEFLLEYNNPSLDIAFRSERSIEDELERMSKSDVPTVIVSYVIMFIYIALALGRTDQPSRLLVSTKVTLGLGGVLIVLLSVFAAVGLYGFAGVPCTMLIIEVIPFLVLAVGVDNIFILVEAYSALDASELSQLSGAARDRKRAQLMGAAVGDVGPSMLLSSLSQACCFFLGALSDMPAVRAFALYAGMSLLINFVLQMSLFVALFSLDVRREESNRVDVLCCIKKSKSLEVGQETRFLPRVFEENYAPFLMRPCVRALVVVVFLFWVCASIAMVPHIKVGLEEELSMPDDSYVLKYFEYLEKYGCVGPPVYFVLKHGYNFTDYDMQNKVCSHLGCNKDSLVIQIKLASQVPNRTFIAVPSSAWIDDYFEWSLEPRCCRLFANQSFCPRGSEDSFVFPEQEAASSTIAPTHEDGGSDEYSYGDLNVDYAAADVDFVNEPEEYDEYDYSYGDHNPLYNYDPPKTSPKRKAVLESPTTKKPSFETTARTTTTTITSTTRAASTSQSPSSSELRVIEPTQPRVKRSGRLASGPRRRKQTKLCHSCPIDALPYNEFRPDPELFNEYIAMFLKDNPDMQCPKAGHAAYSQSVKIRDDASGSDVVGASVFMTYHTVMRSSHHFYEAMRVARTIADNITRTLNLVSEDGVMVPGDTNYEVFPYSVFYVFYEQYLTIWEDTVRMLGISVMAIFVITLIMMGLDVASSMVIMVMVVLILTNLGGLMYMWDISLNALSLVNLIVAIGISVEFCSHTTRAFAVSEKENRIERAKAAIIKMGPSVLSGITLSDMGVVVLAFANSQIFQVFYFRMYFGMVVIGALHGLILLPVVLSFVGPSKRVVKPSLPERVNNPSGSVQLDDIQGEELDDQFQERPNNTSTARVAQVASKKRSVSPIVEDFPEDSRSKSTPATPISCVNLSSDGSKSLRSSKSNLNAKVPRGGGKYGKHHKGSGLTLDASNADQNSLIAEEDEGCLEQPVFSSRYVRGIDNAGDANTSRVSASNSNLSFRLSSDSSHSLGCRPVSSSNSNISFRTANSESGHMRLSGSVHSSSPGEEGIAESRPVSTSSTLKSTRSSVSDHVRPTPQRWTGAHIRSSEPSETQSATNIRRLSANINVNGTCNGTPSKKNLANGIDNETSSLMQIKGFNHNDSTVEGSLANGFNKDPPSRSMSNDRKRHNSDQGYAARLHNSTPARTPATLDRGTKITSRTRE</sequence>
<evidence type="ECO:0000256" key="11">
    <source>
        <dbReference type="ARBA" id="ARBA00023157"/>
    </source>
</evidence>
<feature type="transmembrane region" description="Helical" evidence="17">
    <location>
        <begin position="747"/>
        <end position="770"/>
    </location>
</feature>
<feature type="transmembrane region" description="Helical" evidence="17">
    <location>
        <begin position="828"/>
        <end position="852"/>
    </location>
</feature>
<evidence type="ECO:0000256" key="15">
    <source>
        <dbReference type="ARBA" id="ARBA00034049"/>
    </source>
</evidence>
<evidence type="ECO:0000256" key="14">
    <source>
        <dbReference type="ARBA" id="ARBA00023221"/>
    </source>
</evidence>
<dbReference type="GO" id="GO:0042632">
    <property type="term" value="P:cholesterol homeostasis"/>
    <property type="evidence" value="ECO:0007669"/>
    <property type="project" value="TreeGrafter"/>
</dbReference>
<comment type="catalytic activity">
    <reaction evidence="15">
        <text>cholesterol(in) = cholesterol(out)</text>
        <dbReference type="Rhea" id="RHEA:39747"/>
        <dbReference type="ChEBI" id="CHEBI:16113"/>
    </reaction>
</comment>
<keyword evidence="14" id="KW-0753">Steroid metabolism</keyword>
<keyword evidence="12" id="KW-1207">Sterol metabolism</keyword>
<dbReference type="PANTHER" id="PTHR45727">
    <property type="entry name" value="NPC INTRACELLULAR CHOLESTEROL TRANSPORTER 1"/>
    <property type="match status" value="1"/>
</dbReference>
<dbReference type="GeneID" id="108677706"/>
<evidence type="ECO:0000256" key="7">
    <source>
        <dbReference type="ARBA" id="ARBA00022989"/>
    </source>
</evidence>
<dbReference type="InterPro" id="IPR032190">
    <property type="entry name" value="NPC1_N"/>
</dbReference>
<dbReference type="GO" id="GO:0030299">
    <property type="term" value="P:intestinal cholesterol absorption"/>
    <property type="evidence" value="ECO:0007669"/>
    <property type="project" value="TreeGrafter"/>
</dbReference>
<organism evidence="19 20">
    <name type="scientific">Hyalella azteca</name>
    <name type="common">Amphipod</name>
    <dbReference type="NCBI Taxonomy" id="294128"/>
    <lineage>
        <taxon>Eukaryota</taxon>
        <taxon>Metazoa</taxon>
        <taxon>Ecdysozoa</taxon>
        <taxon>Arthropoda</taxon>
        <taxon>Crustacea</taxon>
        <taxon>Multicrustacea</taxon>
        <taxon>Malacostraca</taxon>
        <taxon>Eumalacostraca</taxon>
        <taxon>Peracarida</taxon>
        <taxon>Amphipoda</taxon>
        <taxon>Senticaudata</taxon>
        <taxon>Talitrida</taxon>
        <taxon>Talitroidea</taxon>
        <taxon>Hyalellidae</taxon>
        <taxon>Hyalella</taxon>
    </lineage>
</organism>
<feature type="transmembrane region" description="Helical" evidence="17">
    <location>
        <begin position="1446"/>
        <end position="1469"/>
    </location>
</feature>
<feature type="transmembrane region" description="Helical" evidence="17">
    <location>
        <begin position="683"/>
        <end position="700"/>
    </location>
</feature>
<dbReference type="GO" id="GO:0015485">
    <property type="term" value="F:cholesterol binding"/>
    <property type="evidence" value="ECO:0007669"/>
    <property type="project" value="TreeGrafter"/>
</dbReference>
<dbReference type="PROSITE" id="PS50156">
    <property type="entry name" value="SSD"/>
    <property type="match status" value="1"/>
</dbReference>
<feature type="region of interest" description="Disordered" evidence="16">
    <location>
        <begin position="1791"/>
        <end position="1845"/>
    </location>
</feature>
<reference evidence="20" key="1">
    <citation type="submission" date="2025-08" db="UniProtKB">
        <authorList>
            <consortium name="RefSeq"/>
        </authorList>
    </citation>
    <scope>IDENTIFICATION</scope>
    <source>
        <tissue evidence="20">Whole organism</tissue>
    </source>
</reference>
<evidence type="ECO:0000256" key="5">
    <source>
        <dbReference type="ARBA" id="ARBA00022692"/>
    </source>
</evidence>
<evidence type="ECO:0000256" key="9">
    <source>
        <dbReference type="ARBA" id="ARBA00023098"/>
    </source>
</evidence>
<protein>
    <submittedName>
        <fullName evidence="20">NPC intracellular cholesterol transporter 1</fullName>
    </submittedName>
</protein>
<feature type="compositionally biased region" description="Polar residues" evidence="16">
    <location>
        <begin position="1117"/>
        <end position="1126"/>
    </location>
</feature>
<evidence type="ECO:0000256" key="13">
    <source>
        <dbReference type="ARBA" id="ARBA00023180"/>
    </source>
</evidence>
<evidence type="ECO:0000256" key="3">
    <source>
        <dbReference type="ARBA" id="ARBA00022448"/>
    </source>
</evidence>
<dbReference type="FunFam" id="1.20.1640.10:FF:000010">
    <property type="entry name" value="NPC intracellular cholesterol transporter 1"/>
    <property type="match status" value="1"/>
</dbReference>
<keyword evidence="13" id="KW-0325">Glycoprotein</keyword>
<dbReference type="RefSeq" id="XP_018021461.1">
    <property type="nucleotide sequence ID" value="XM_018165972.2"/>
</dbReference>
<evidence type="ECO:0000256" key="8">
    <source>
        <dbReference type="ARBA" id="ARBA00023055"/>
    </source>
</evidence>
<dbReference type="GO" id="GO:0030301">
    <property type="term" value="P:cholesterol transport"/>
    <property type="evidence" value="ECO:0007669"/>
    <property type="project" value="UniProtKB-ARBA"/>
</dbReference>
<feature type="transmembrane region" description="Helical" evidence="17">
    <location>
        <begin position="1345"/>
        <end position="1364"/>
    </location>
</feature>
<dbReference type="Proteomes" id="UP000694843">
    <property type="component" value="Unplaced"/>
</dbReference>
<keyword evidence="9" id="KW-0443">Lipid metabolism</keyword>
<dbReference type="InterPro" id="IPR053958">
    <property type="entry name" value="HMGCR/SNAP/NPC1-like_SSD"/>
</dbReference>
<keyword evidence="10 17" id="KW-0472">Membrane</keyword>
<accession>A0A8B7P8H4</accession>
<keyword evidence="3" id="KW-0813">Transport</keyword>
<dbReference type="GO" id="GO:0008203">
    <property type="term" value="P:cholesterol metabolic process"/>
    <property type="evidence" value="ECO:0007669"/>
    <property type="project" value="UniProtKB-KW"/>
</dbReference>
<dbReference type="Gene3D" id="1.20.1640.10">
    <property type="entry name" value="Multidrug efflux transporter AcrB transmembrane domain"/>
    <property type="match status" value="2"/>
</dbReference>
<feature type="compositionally biased region" description="Low complexity" evidence="16">
    <location>
        <begin position="1552"/>
        <end position="1571"/>
    </location>
</feature>
<gene>
    <name evidence="20" type="primary">LOC108677706</name>
</gene>
<dbReference type="GO" id="GO:0012505">
    <property type="term" value="C:endomembrane system"/>
    <property type="evidence" value="ECO:0007669"/>
    <property type="project" value="UniProtKB-SubCell"/>
</dbReference>
<dbReference type="FunFam" id="1.20.1640.10:FF:000008">
    <property type="entry name" value="NPC intracellular cholesterol transporter 1"/>
    <property type="match status" value="1"/>
</dbReference>
<feature type="compositionally biased region" description="Polar residues" evidence="16">
    <location>
        <begin position="1541"/>
        <end position="1551"/>
    </location>
</feature>
<evidence type="ECO:0000256" key="6">
    <source>
        <dbReference type="ARBA" id="ARBA00022729"/>
    </source>
</evidence>
<evidence type="ECO:0000256" key="12">
    <source>
        <dbReference type="ARBA" id="ARBA00023166"/>
    </source>
</evidence>
<evidence type="ECO:0000256" key="4">
    <source>
        <dbReference type="ARBA" id="ARBA00022548"/>
    </source>
</evidence>
<dbReference type="InterPro" id="IPR053956">
    <property type="entry name" value="NPC1_MLD"/>
</dbReference>
<evidence type="ECO:0000256" key="2">
    <source>
        <dbReference type="ARBA" id="ARBA00005585"/>
    </source>
</evidence>
<dbReference type="OrthoDB" id="6510177at2759"/>
<dbReference type="InterPro" id="IPR000731">
    <property type="entry name" value="SSD"/>
</dbReference>
<keyword evidence="7 17" id="KW-1133">Transmembrane helix</keyword>
<evidence type="ECO:0000256" key="16">
    <source>
        <dbReference type="SAM" id="MobiDB-lite"/>
    </source>
</evidence>
<feature type="transmembrane region" description="Helical" evidence="17">
    <location>
        <begin position="902"/>
        <end position="922"/>
    </location>
</feature>
<evidence type="ECO:0000256" key="17">
    <source>
        <dbReference type="SAM" id="Phobius"/>
    </source>
</evidence>
<keyword evidence="19" id="KW-1185">Reference proteome</keyword>
<keyword evidence="5 17" id="KW-0812">Transmembrane</keyword>
<dbReference type="PANTHER" id="PTHR45727:SF2">
    <property type="entry name" value="NPC INTRACELLULAR CHOLESTEROL TRANSPORTER 1"/>
    <property type="match status" value="1"/>
</dbReference>
<keyword evidence="6" id="KW-0732">Signal</keyword>
<feature type="transmembrane region" description="Helical" evidence="17">
    <location>
        <begin position="1370"/>
        <end position="1388"/>
    </location>
</feature>
<keyword evidence="8" id="KW-0445">Lipid transport</keyword>
<feature type="region of interest" description="Disordered" evidence="16">
    <location>
        <begin position="1102"/>
        <end position="1178"/>
    </location>
</feature>
<evidence type="ECO:0000313" key="20">
    <source>
        <dbReference type="RefSeq" id="XP_018021461.1"/>
    </source>
</evidence>
<keyword evidence="11" id="KW-1015">Disulfide bond</keyword>
<keyword evidence="4" id="KW-0153">Cholesterol metabolism</keyword>
<evidence type="ECO:0000313" key="19">
    <source>
        <dbReference type="Proteomes" id="UP000694843"/>
    </source>
</evidence>
<feature type="compositionally biased region" description="Low complexity" evidence="16">
    <location>
        <begin position="1699"/>
        <end position="1710"/>
    </location>
</feature>
<feature type="region of interest" description="Disordered" evidence="16">
    <location>
        <begin position="1528"/>
        <end position="1592"/>
    </location>
</feature>
<feature type="compositionally biased region" description="Basic residues" evidence="16">
    <location>
        <begin position="1163"/>
        <end position="1178"/>
    </location>
</feature>
<dbReference type="Pfam" id="PF22314">
    <property type="entry name" value="NPC1_MLD"/>
    <property type="match status" value="1"/>
</dbReference>
<feature type="transmembrane region" description="Helical" evidence="17">
    <location>
        <begin position="1409"/>
        <end position="1434"/>
    </location>
</feature>
<feature type="transmembrane region" description="Helical" evidence="17">
    <location>
        <begin position="304"/>
        <end position="325"/>
    </location>
</feature>
<feature type="transmembrane region" description="Helical" evidence="17">
    <location>
        <begin position="1320"/>
        <end position="1338"/>
    </location>
</feature>
<feature type="compositionally biased region" description="Polar residues" evidence="16">
    <location>
        <begin position="1657"/>
        <end position="1673"/>
    </location>
</feature>
<evidence type="ECO:0000256" key="1">
    <source>
        <dbReference type="ARBA" id="ARBA00004127"/>
    </source>
</evidence>
<name>A0A8B7P8H4_HYAAZ</name>
<feature type="domain" description="SSD" evidence="18">
    <location>
        <begin position="678"/>
        <end position="852"/>
    </location>
</feature>
<dbReference type="Pfam" id="PF12349">
    <property type="entry name" value="Sterol-sensing"/>
    <property type="match status" value="1"/>
</dbReference>
<proteinExistence type="inferred from homology"/>
<feature type="transmembrane region" description="Helical" evidence="17">
    <location>
        <begin position="712"/>
        <end position="735"/>
    </location>
</feature>
<feature type="region of interest" description="Disordered" evidence="16">
    <location>
        <begin position="1644"/>
        <end position="1738"/>
    </location>
</feature>
<comment type="similarity">
    <text evidence="2">Belongs to the patched family.</text>
</comment>
<evidence type="ECO:0000259" key="18">
    <source>
        <dbReference type="PROSITE" id="PS50156"/>
    </source>
</evidence>
<dbReference type="SUPFAM" id="SSF82866">
    <property type="entry name" value="Multidrug efflux transporter AcrB transmembrane domain"/>
    <property type="match status" value="2"/>
</dbReference>
<dbReference type="OMA" id="WWFDVES"/>
<dbReference type="Pfam" id="PF16414">
    <property type="entry name" value="NPC1_N"/>
    <property type="match status" value="1"/>
</dbReference>
<comment type="subcellular location">
    <subcellularLocation>
        <location evidence="1">Endomembrane system</location>
        <topology evidence="1">Multi-pass membrane protein</topology>
    </subcellularLocation>
</comment>
<evidence type="ECO:0000256" key="10">
    <source>
        <dbReference type="ARBA" id="ARBA00023136"/>
    </source>
</evidence>
<dbReference type="KEGG" id="hazt:108677706"/>
<dbReference type="GO" id="GO:0005886">
    <property type="term" value="C:plasma membrane"/>
    <property type="evidence" value="ECO:0007669"/>
    <property type="project" value="TreeGrafter"/>
</dbReference>
<feature type="compositionally biased region" description="Low complexity" evidence="16">
    <location>
        <begin position="1127"/>
        <end position="1152"/>
    </location>
</feature>